<accession>A0A452EJR6</accession>
<protein>
    <submittedName>
        <fullName evidence="2">Uncharacterized protein</fullName>
    </submittedName>
</protein>
<dbReference type="GeneTree" id="ENSGT00940000166911"/>
<proteinExistence type="predicted"/>
<dbReference type="STRING" id="9925.ENSCHIP00000012183"/>
<reference evidence="2 3" key="1">
    <citation type="submission" date="2016-04" db="EMBL/GenBank/DDBJ databases">
        <title>Polished mammalian reference genomes with single-molecule sequencing and chromosome conformation capture applied to the Capra hircus genome.</title>
        <authorList>
            <person name="Bickhart D.M."/>
            <person name="Koren S."/>
            <person name="Rosen B."/>
            <person name="Hastie A."/>
            <person name="Liachko I."/>
            <person name="Sullivan S.T."/>
            <person name="Burton J."/>
            <person name="Sayre B.L."/>
            <person name="Huson H.J."/>
            <person name="Lee J."/>
            <person name="Lam E."/>
            <person name="Kelley C.M."/>
            <person name="Hutchison J.L."/>
            <person name="Zhou Y."/>
            <person name="Sun J."/>
            <person name="Crisa A."/>
            <person name="Schwartz J.C."/>
            <person name="Hammond J.A."/>
            <person name="Schroeder S.G."/>
            <person name="Liu G.E."/>
            <person name="Dunham M."/>
            <person name="Shendure J."/>
            <person name="Sonstegard T.S."/>
            <person name="Phillippy A.M."/>
            <person name="Van Tassell C.P."/>
            <person name="Smith T.P."/>
        </authorList>
    </citation>
    <scope>NUCLEOTIDE SEQUENCE [LARGE SCALE GENOMIC DNA]</scope>
</reference>
<dbReference type="InterPro" id="IPR051606">
    <property type="entry name" value="Polyketide_Oxido-like"/>
</dbReference>
<keyword evidence="3" id="KW-1185">Reference proteome</keyword>
<dbReference type="AlphaFoldDB" id="A0A452EJR6"/>
<dbReference type="Ensembl" id="ENSCHIT00000019973.1">
    <property type="protein sequence ID" value="ENSCHIP00000012183.1"/>
    <property type="gene ID" value="ENSCHIG00000014054.1"/>
</dbReference>
<organism evidence="2 3">
    <name type="scientific">Capra hircus</name>
    <name type="common">Goat</name>
    <dbReference type="NCBI Taxonomy" id="9925"/>
    <lineage>
        <taxon>Eukaryota</taxon>
        <taxon>Metazoa</taxon>
        <taxon>Chordata</taxon>
        <taxon>Craniata</taxon>
        <taxon>Vertebrata</taxon>
        <taxon>Euteleostomi</taxon>
        <taxon>Mammalia</taxon>
        <taxon>Eutheria</taxon>
        <taxon>Laurasiatheria</taxon>
        <taxon>Artiodactyla</taxon>
        <taxon>Ruminantia</taxon>
        <taxon>Pecora</taxon>
        <taxon>Bovidae</taxon>
        <taxon>Caprinae</taxon>
        <taxon>Capra</taxon>
    </lineage>
</organism>
<dbReference type="PANTHER" id="PTHR43355:SF2">
    <property type="entry name" value="FLAVIN REDUCTASE (NADPH)"/>
    <property type="match status" value="1"/>
</dbReference>
<evidence type="ECO:0000313" key="2">
    <source>
        <dbReference type="Ensembl" id="ENSCHIP00000012183.1"/>
    </source>
</evidence>
<dbReference type="PANTHER" id="PTHR43355">
    <property type="entry name" value="FLAVIN REDUCTASE (NADPH)"/>
    <property type="match status" value="1"/>
</dbReference>
<evidence type="ECO:0000313" key="3">
    <source>
        <dbReference type="Proteomes" id="UP000291000"/>
    </source>
</evidence>
<dbReference type="Proteomes" id="UP000291000">
    <property type="component" value="Chromosome 1"/>
</dbReference>
<reference evidence="2" key="3">
    <citation type="submission" date="2025-09" db="UniProtKB">
        <authorList>
            <consortium name="Ensembl"/>
        </authorList>
    </citation>
    <scope>IDENTIFICATION</scope>
</reference>
<evidence type="ECO:0000256" key="1">
    <source>
        <dbReference type="SAM" id="MobiDB-lite"/>
    </source>
</evidence>
<dbReference type="EMBL" id="LWLT01000001">
    <property type="status" value="NOT_ANNOTATED_CDS"/>
    <property type="molecule type" value="Genomic_DNA"/>
</dbReference>
<dbReference type="GO" id="GO:0004074">
    <property type="term" value="F:biliverdin reductase [NAD(P)H] activity"/>
    <property type="evidence" value="ECO:0007669"/>
    <property type="project" value="TreeGrafter"/>
</dbReference>
<dbReference type="GO" id="GO:0042602">
    <property type="term" value="F:riboflavin reductase (NADPH) activity"/>
    <property type="evidence" value="ECO:0007669"/>
    <property type="project" value="TreeGrafter"/>
</dbReference>
<feature type="region of interest" description="Disordered" evidence="1">
    <location>
        <begin position="48"/>
        <end position="74"/>
    </location>
</feature>
<name>A0A452EJR6_CAPHI</name>
<reference evidence="2" key="2">
    <citation type="submission" date="2025-08" db="UniProtKB">
        <authorList>
            <consortium name="Ensembl"/>
        </authorList>
    </citation>
    <scope>IDENTIFICATION</scope>
</reference>
<dbReference type="OMA" id="YPSHEGS"/>
<dbReference type="Gene3D" id="3.40.50.720">
    <property type="entry name" value="NAD(P)-binding Rossmann-like Domain"/>
    <property type="match status" value="1"/>
</dbReference>
<feature type="region of interest" description="Disordered" evidence="1">
    <location>
        <begin position="89"/>
        <end position="110"/>
    </location>
</feature>
<sequence length="110" mass="11765">GCRNIVAAMKTHGADKVMGCTSAFLPWDPSKDVTDDQIQMQKILQESGMPQPMGDQPLTGAHTGTLDGRGPSRVISKQDLGHFMLPSLTTGEYKGHSTYPSHEGSDPIGL</sequence>